<reference evidence="1" key="1">
    <citation type="submission" date="2020-01" db="EMBL/GenBank/DDBJ databases">
        <authorList>
            <consortium name="DOE Joint Genome Institute"/>
            <person name="Haridas S."/>
            <person name="Albert R."/>
            <person name="Binder M."/>
            <person name="Bloem J."/>
            <person name="Labutti K."/>
            <person name="Salamov A."/>
            <person name="Andreopoulos B."/>
            <person name="Baker S.E."/>
            <person name="Barry K."/>
            <person name="Bills G."/>
            <person name="Bluhm B.H."/>
            <person name="Cannon C."/>
            <person name="Castanera R."/>
            <person name="Culley D.E."/>
            <person name="Daum C."/>
            <person name="Ezra D."/>
            <person name="Gonzalez J.B."/>
            <person name="Henrissat B."/>
            <person name="Kuo A."/>
            <person name="Liang C."/>
            <person name="Lipzen A."/>
            <person name="Lutzoni F."/>
            <person name="Magnuson J."/>
            <person name="Mondo S."/>
            <person name="Nolan M."/>
            <person name="Ohm R."/>
            <person name="Pangilinan J."/>
            <person name="Park H.-J."/>
            <person name="Ramirez L."/>
            <person name="Alfaro M."/>
            <person name="Sun H."/>
            <person name="Tritt A."/>
            <person name="Yoshinaga Y."/>
            <person name="Zwiers L.-H."/>
            <person name="Turgeon B.G."/>
            <person name="Goodwin S.B."/>
            <person name="Spatafora J.W."/>
            <person name="Crous P.W."/>
            <person name="Grigoriev I.V."/>
        </authorList>
    </citation>
    <scope>NUCLEOTIDE SEQUENCE</scope>
    <source>
        <strain evidence="1">P77</strain>
    </source>
</reference>
<dbReference type="Proteomes" id="UP000800040">
    <property type="component" value="Unassembled WGS sequence"/>
</dbReference>
<evidence type="ECO:0000313" key="1">
    <source>
        <dbReference type="EMBL" id="KAF1832866.1"/>
    </source>
</evidence>
<sequence>MRKARLGGCHVPGLGGHQHLARETFGRLTTGTPSRELITILTCLRKTHTLRGHSFCMLIFYLELPPDRHLSAFWAVSLSHTSHGIPPIWRPSRRCETQRRNISPVSPGKRALTPLFPSAVAWRSGSPTPPRGNRLCEQARCRAWVQELNPLMTR</sequence>
<proteinExistence type="predicted"/>
<dbReference type="EMBL" id="ML975329">
    <property type="protein sequence ID" value="KAF1832866.1"/>
    <property type="molecule type" value="Genomic_DNA"/>
</dbReference>
<name>A0A6A5KA60_9PLEO</name>
<evidence type="ECO:0000313" key="2">
    <source>
        <dbReference type="Proteomes" id="UP000800040"/>
    </source>
</evidence>
<organism evidence="1 2">
    <name type="scientific">Decorospora gaudefroyi</name>
    <dbReference type="NCBI Taxonomy" id="184978"/>
    <lineage>
        <taxon>Eukaryota</taxon>
        <taxon>Fungi</taxon>
        <taxon>Dikarya</taxon>
        <taxon>Ascomycota</taxon>
        <taxon>Pezizomycotina</taxon>
        <taxon>Dothideomycetes</taxon>
        <taxon>Pleosporomycetidae</taxon>
        <taxon>Pleosporales</taxon>
        <taxon>Pleosporineae</taxon>
        <taxon>Pleosporaceae</taxon>
        <taxon>Decorospora</taxon>
    </lineage>
</organism>
<keyword evidence="2" id="KW-1185">Reference proteome</keyword>
<gene>
    <name evidence="1" type="ORF">BDW02DRAFT_404532</name>
</gene>
<protein>
    <submittedName>
        <fullName evidence="1">Uncharacterized protein</fullName>
    </submittedName>
</protein>
<dbReference type="AlphaFoldDB" id="A0A6A5KA60"/>
<accession>A0A6A5KA60</accession>